<keyword evidence="4" id="KW-1185">Reference proteome</keyword>
<keyword evidence="1" id="KW-0472">Membrane</keyword>
<keyword evidence="1" id="KW-0812">Transmembrane</keyword>
<protein>
    <submittedName>
        <fullName evidence="3">DUF4397 domain-containing protein</fullName>
    </submittedName>
</protein>
<gene>
    <name evidence="3" type="ORF">ACFPT7_08255</name>
</gene>
<comment type="caution">
    <text evidence="3">The sequence shown here is derived from an EMBL/GenBank/DDBJ whole genome shotgun (WGS) entry which is preliminary data.</text>
</comment>
<feature type="transmembrane region" description="Helical" evidence="1">
    <location>
        <begin position="16"/>
        <end position="35"/>
    </location>
</feature>
<keyword evidence="1" id="KW-1133">Transmembrane helix</keyword>
<feature type="domain" description="DUF4397" evidence="2">
    <location>
        <begin position="46"/>
        <end position="161"/>
    </location>
</feature>
<proteinExistence type="predicted"/>
<evidence type="ECO:0000259" key="2">
    <source>
        <dbReference type="Pfam" id="PF14344"/>
    </source>
</evidence>
<accession>A0ABW1EFY8</accession>
<organism evidence="3 4">
    <name type="scientific">Acidicapsa dinghuensis</name>
    <dbReference type="NCBI Taxonomy" id="2218256"/>
    <lineage>
        <taxon>Bacteria</taxon>
        <taxon>Pseudomonadati</taxon>
        <taxon>Acidobacteriota</taxon>
        <taxon>Terriglobia</taxon>
        <taxon>Terriglobales</taxon>
        <taxon>Acidobacteriaceae</taxon>
        <taxon>Acidicapsa</taxon>
    </lineage>
</organism>
<dbReference type="InterPro" id="IPR025510">
    <property type="entry name" value="DUF4397"/>
</dbReference>
<dbReference type="Pfam" id="PF14344">
    <property type="entry name" value="DUF4397"/>
    <property type="match status" value="1"/>
</dbReference>
<reference evidence="4" key="1">
    <citation type="journal article" date="2019" name="Int. J. Syst. Evol. Microbiol.">
        <title>The Global Catalogue of Microorganisms (GCM) 10K type strain sequencing project: providing services to taxonomists for standard genome sequencing and annotation.</title>
        <authorList>
            <consortium name="The Broad Institute Genomics Platform"/>
            <consortium name="The Broad Institute Genome Sequencing Center for Infectious Disease"/>
            <person name="Wu L."/>
            <person name="Ma J."/>
        </authorList>
    </citation>
    <scope>NUCLEOTIDE SEQUENCE [LARGE SCALE GENOMIC DNA]</scope>
    <source>
        <strain evidence="4">JCM 4087</strain>
    </source>
</reference>
<evidence type="ECO:0000256" key="1">
    <source>
        <dbReference type="SAM" id="Phobius"/>
    </source>
</evidence>
<sequence length="252" mass="25915">MQRDVTRRGLKGRRGLLWLGVVSVASLAGSLMLAGCQSVAGGTSISQLRILDASYNAPALNVYVGSTLLAGNLGQGSITDYAQLAPTNNALIKVTATTATTILASANTSLRAGTSQSVLISDLNAGYQVTVLEDQATPAPTGHSEFRMLNQAPSTGAVDVYFLPGTSDQVYATAKPVITGLPVGATSGYVTIPSSTLYMVIAPTGTTLKNSVTTIYSSAAFALTGGEVRTVLIVDPQLATEPVVVYVADDVD</sequence>
<evidence type="ECO:0000313" key="3">
    <source>
        <dbReference type="EMBL" id="MFC5862283.1"/>
    </source>
</evidence>
<dbReference type="Proteomes" id="UP001596091">
    <property type="component" value="Unassembled WGS sequence"/>
</dbReference>
<dbReference type="RefSeq" id="WP_263338698.1">
    <property type="nucleotide sequence ID" value="NZ_JAGSYH010000004.1"/>
</dbReference>
<evidence type="ECO:0000313" key="4">
    <source>
        <dbReference type="Proteomes" id="UP001596091"/>
    </source>
</evidence>
<dbReference type="EMBL" id="JBHSPH010000002">
    <property type="protein sequence ID" value="MFC5862283.1"/>
    <property type="molecule type" value="Genomic_DNA"/>
</dbReference>
<name>A0ABW1EFY8_9BACT</name>